<evidence type="ECO:0000313" key="2">
    <source>
        <dbReference type="Proteomes" id="UP000189703"/>
    </source>
</evidence>
<dbReference type="PANTHER" id="PTHR47841">
    <property type="entry name" value="DIACYLGLYCEROL KINASE THETA-LIKE-RELATED"/>
    <property type="match status" value="1"/>
</dbReference>
<dbReference type="KEGG" id="nnu:104609609"/>
<keyword evidence="2" id="KW-1185">Reference proteome</keyword>
<keyword evidence="1" id="KW-0677">Repeat</keyword>
<dbReference type="Proteomes" id="UP000189703">
    <property type="component" value="Unplaced"/>
</dbReference>
<sequence>MGSAAETTRSLHHVLHDHVLVEVFLPQEFRCNGCRTLGIGLRYRCHGCDFDLHLYCSTCPMTLPCHMHSDHPLSLLRQPQGLMMQGNGRLCNVCRDSLQGIFYACPLCDFDAHPICTQLPSTVKHAVHPQHILSLQPGGPNNCSICGFACNYWRYGCAYCHVHLHFECVLRPPRPIGLSQLQQPYHAPPLLFPLPPRPPYYPPESPRMRMPAVVDRLKAGVQAGEVFGNS</sequence>
<reference evidence="3" key="1">
    <citation type="submission" date="2025-08" db="UniProtKB">
        <authorList>
            <consortium name="RefSeq"/>
        </authorList>
    </citation>
    <scope>IDENTIFICATION</scope>
</reference>
<dbReference type="PANTHER" id="PTHR47841:SF7">
    <property type="entry name" value="CYSTEINE_HISTIDINE-RICH C1 DOMAIN PROTEIN"/>
    <property type="match status" value="1"/>
</dbReference>
<dbReference type="GeneID" id="104609609"/>
<proteinExistence type="predicted"/>
<dbReference type="OrthoDB" id="945197at2759"/>
<dbReference type="InterPro" id="IPR046349">
    <property type="entry name" value="C1-like_sf"/>
</dbReference>
<dbReference type="eggNOG" id="ENOG502RYP3">
    <property type="taxonomic scope" value="Eukaryota"/>
</dbReference>
<protein>
    <submittedName>
        <fullName evidence="3">Uncharacterized protein LOC104609609</fullName>
    </submittedName>
</protein>
<dbReference type="SUPFAM" id="SSF57889">
    <property type="entry name" value="Cysteine-rich domain"/>
    <property type="match status" value="2"/>
</dbReference>
<dbReference type="AlphaFoldDB" id="A0A1U8B4H9"/>
<name>A0A1U8B4H9_NELNU</name>
<dbReference type="InterPro" id="IPR004146">
    <property type="entry name" value="DC1"/>
</dbReference>
<dbReference type="RefSeq" id="XP_010274284.1">
    <property type="nucleotide sequence ID" value="XM_010275982.2"/>
</dbReference>
<gene>
    <name evidence="3" type="primary">LOC104609609</name>
</gene>
<organism evidence="2 3">
    <name type="scientific">Nelumbo nucifera</name>
    <name type="common">Sacred lotus</name>
    <dbReference type="NCBI Taxonomy" id="4432"/>
    <lineage>
        <taxon>Eukaryota</taxon>
        <taxon>Viridiplantae</taxon>
        <taxon>Streptophyta</taxon>
        <taxon>Embryophyta</taxon>
        <taxon>Tracheophyta</taxon>
        <taxon>Spermatophyta</taxon>
        <taxon>Magnoliopsida</taxon>
        <taxon>Proteales</taxon>
        <taxon>Nelumbonaceae</taxon>
        <taxon>Nelumbo</taxon>
    </lineage>
</organism>
<accession>A0A1U8B4H9</accession>
<dbReference type="OMA" id="HWGASSA"/>
<dbReference type="Pfam" id="PF03107">
    <property type="entry name" value="C1_2"/>
    <property type="match status" value="2"/>
</dbReference>
<evidence type="ECO:0000256" key="1">
    <source>
        <dbReference type="ARBA" id="ARBA00022737"/>
    </source>
</evidence>
<evidence type="ECO:0000313" key="3">
    <source>
        <dbReference type="RefSeq" id="XP_010274284.1"/>
    </source>
</evidence>